<dbReference type="Pfam" id="PF01757">
    <property type="entry name" value="Acyl_transf_3"/>
    <property type="match status" value="1"/>
</dbReference>
<proteinExistence type="predicted"/>
<protein>
    <submittedName>
        <fullName evidence="4">Acyltransferase family protein</fullName>
        <ecNumber evidence="4">2.3.-.-</ecNumber>
    </submittedName>
</protein>
<name>A0ABV5XV15_ARTRM</name>
<dbReference type="Proteomes" id="UP001589702">
    <property type="component" value="Unassembled WGS sequence"/>
</dbReference>
<feature type="region of interest" description="Disordered" evidence="1">
    <location>
        <begin position="1"/>
        <end position="45"/>
    </location>
</feature>
<feature type="transmembrane region" description="Helical" evidence="2">
    <location>
        <begin position="92"/>
        <end position="110"/>
    </location>
</feature>
<keyword evidence="4" id="KW-0012">Acyltransferase</keyword>
<feature type="transmembrane region" description="Helical" evidence="2">
    <location>
        <begin position="259"/>
        <end position="277"/>
    </location>
</feature>
<reference evidence="4 5" key="1">
    <citation type="submission" date="2024-09" db="EMBL/GenBank/DDBJ databases">
        <authorList>
            <person name="Sun Q."/>
            <person name="Mori K."/>
        </authorList>
    </citation>
    <scope>NUCLEOTIDE SEQUENCE [LARGE SCALE GENOMIC DNA]</scope>
    <source>
        <strain evidence="4 5">JCM 1334</strain>
    </source>
</reference>
<keyword evidence="4" id="KW-0808">Transferase</keyword>
<feature type="compositionally biased region" description="Basic and acidic residues" evidence="1">
    <location>
        <begin position="36"/>
        <end position="45"/>
    </location>
</feature>
<feature type="transmembrane region" description="Helical" evidence="2">
    <location>
        <begin position="199"/>
        <end position="219"/>
    </location>
</feature>
<feature type="transmembrane region" description="Helical" evidence="2">
    <location>
        <begin position="314"/>
        <end position="331"/>
    </location>
</feature>
<evidence type="ECO:0000259" key="3">
    <source>
        <dbReference type="Pfam" id="PF01757"/>
    </source>
</evidence>
<dbReference type="GO" id="GO:0016746">
    <property type="term" value="F:acyltransferase activity"/>
    <property type="evidence" value="ECO:0007669"/>
    <property type="project" value="UniProtKB-KW"/>
</dbReference>
<feature type="transmembrane region" description="Helical" evidence="2">
    <location>
        <begin position="289"/>
        <end position="308"/>
    </location>
</feature>
<feature type="transmembrane region" description="Helical" evidence="2">
    <location>
        <begin position="384"/>
        <end position="403"/>
    </location>
</feature>
<gene>
    <name evidence="4" type="ORF">ACFFP1_03675</name>
</gene>
<evidence type="ECO:0000256" key="2">
    <source>
        <dbReference type="SAM" id="Phobius"/>
    </source>
</evidence>
<keyword evidence="2" id="KW-0812">Transmembrane</keyword>
<feature type="domain" description="Acyltransferase 3" evidence="3">
    <location>
        <begin position="52"/>
        <end position="394"/>
    </location>
</feature>
<comment type="caution">
    <text evidence="4">The sequence shown here is derived from an EMBL/GenBank/DDBJ whole genome shotgun (WGS) entry which is preliminary data.</text>
</comment>
<feature type="transmembrane region" description="Helical" evidence="2">
    <location>
        <begin position="131"/>
        <end position="150"/>
    </location>
</feature>
<dbReference type="EC" id="2.3.-.-" evidence="4"/>
<dbReference type="EMBL" id="JBHMBC010000007">
    <property type="protein sequence ID" value="MFB9818598.1"/>
    <property type="molecule type" value="Genomic_DNA"/>
</dbReference>
<feature type="transmembrane region" description="Helical" evidence="2">
    <location>
        <begin position="226"/>
        <end position="244"/>
    </location>
</feature>
<evidence type="ECO:0000313" key="5">
    <source>
        <dbReference type="Proteomes" id="UP001589702"/>
    </source>
</evidence>
<keyword evidence="2" id="KW-0472">Membrane</keyword>
<organism evidence="4 5">
    <name type="scientific">Arthrobacter ramosus</name>
    <dbReference type="NCBI Taxonomy" id="1672"/>
    <lineage>
        <taxon>Bacteria</taxon>
        <taxon>Bacillati</taxon>
        <taxon>Actinomycetota</taxon>
        <taxon>Actinomycetes</taxon>
        <taxon>Micrococcales</taxon>
        <taxon>Micrococcaceae</taxon>
        <taxon>Arthrobacter</taxon>
    </lineage>
</organism>
<feature type="transmembrane region" description="Helical" evidence="2">
    <location>
        <begin position="352"/>
        <end position="369"/>
    </location>
</feature>
<dbReference type="InterPro" id="IPR050879">
    <property type="entry name" value="Acyltransferase_3"/>
</dbReference>
<evidence type="ECO:0000313" key="4">
    <source>
        <dbReference type="EMBL" id="MFB9818598.1"/>
    </source>
</evidence>
<dbReference type="PANTHER" id="PTHR23028:SF53">
    <property type="entry name" value="ACYL_TRANSF_3 DOMAIN-CONTAINING PROTEIN"/>
    <property type="match status" value="1"/>
</dbReference>
<accession>A0ABV5XV15</accession>
<evidence type="ECO:0000256" key="1">
    <source>
        <dbReference type="SAM" id="MobiDB-lite"/>
    </source>
</evidence>
<dbReference type="InterPro" id="IPR002656">
    <property type="entry name" value="Acyl_transf_3_dom"/>
</dbReference>
<dbReference type="PANTHER" id="PTHR23028">
    <property type="entry name" value="ACETYLTRANSFERASE"/>
    <property type="match status" value="1"/>
</dbReference>
<keyword evidence="2" id="KW-1133">Transmembrane helix</keyword>
<keyword evidence="5" id="KW-1185">Reference proteome</keyword>
<dbReference type="RefSeq" id="WP_234748920.1">
    <property type="nucleotide sequence ID" value="NZ_BAAAWN010000001.1"/>
</dbReference>
<sequence>MFSVIAPPHRAPTANPSTGKPVTDSAPPLGSGAENRPPKSDAKQSRPDLATLTALRFVAALWVVFFHLQAMQHTFLAPVYELFRPFIANGDLGVDVFFVLSGFIITYTYLDRLGPRFRWRTAGDFVWARFARMWPAFALVVGVVGLWFVYGTAQESVREWSLQTQAPDLSPWGLAKQLLMMHLWFQPGTDGASWFGPGWTVSAEWLAYLAFPLLALLLFRLRRLHPLAALAVSVLVLLPTAIWGPDLPIATDEHQPYEWLLRIACCFISGAFACIAARNADRMKFNPALAGPGALLTGTAVVIFLATAGKPGPGRLAVLAFPLLIALLSLTRGWLRSALSARWLQYGGHSSYSLYLVHMFFIYLFYWLIRDWPHGAGPLAENLLAAACLLGIALATHLLFKYVEEPARLRLRALVPKAGAARVGTAVGHSSRGSARQ</sequence>
<feature type="transmembrane region" description="Helical" evidence="2">
    <location>
        <begin position="49"/>
        <end position="72"/>
    </location>
</feature>